<feature type="region of interest" description="Disordered" evidence="1">
    <location>
        <begin position="1"/>
        <end position="232"/>
    </location>
</feature>
<dbReference type="InterPro" id="IPR004343">
    <property type="entry name" value="Plus-3_dom"/>
</dbReference>
<dbReference type="InterPro" id="IPR052584">
    <property type="entry name" value="U2_snRNP_Complex_Component"/>
</dbReference>
<dbReference type="Proteomes" id="UP000298416">
    <property type="component" value="Unassembled WGS sequence"/>
</dbReference>
<feature type="compositionally biased region" description="Basic and acidic residues" evidence="1">
    <location>
        <begin position="723"/>
        <end position="734"/>
    </location>
</feature>
<feature type="compositionally biased region" description="Basic and acidic residues" evidence="1">
    <location>
        <begin position="68"/>
        <end position="95"/>
    </location>
</feature>
<accession>A0A8X8WGJ3</accession>
<protein>
    <recommendedName>
        <fullName evidence="2">Plus3 domain-containing protein</fullName>
    </recommendedName>
</protein>
<evidence type="ECO:0000313" key="4">
    <source>
        <dbReference type="Proteomes" id="UP000298416"/>
    </source>
</evidence>
<feature type="compositionally biased region" description="Basic and acidic residues" evidence="1">
    <location>
        <begin position="41"/>
        <end position="54"/>
    </location>
</feature>
<feature type="compositionally biased region" description="Basic residues" evidence="1">
    <location>
        <begin position="695"/>
        <end position="705"/>
    </location>
</feature>
<dbReference type="FunFam" id="3.90.70.200:FF:000003">
    <property type="entry name" value="RNA polymerase-associated protein RTF1"/>
    <property type="match status" value="1"/>
</dbReference>
<evidence type="ECO:0000313" key="3">
    <source>
        <dbReference type="EMBL" id="KAG6393964.1"/>
    </source>
</evidence>
<dbReference type="GO" id="GO:0003677">
    <property type="term" value="F:DNA binding"/>
    <property type="evidence" value="ECO:0007669"/>
    <property type="project" value="InterPro"/>
</dbReference>
<feature type="region of interest" description="Disordered" evidence="1">
    <location>
        <begin position="671"/>
        <end position="737"/>
    </location>
</feature>
<dbReference type="PANTHER" id="PTHR12785">
    <property type="entry name" value="SPLICING FACTOR 3B"/>
    <property type="match status" value="1"/>
</dbReference>
<dbReference type="SMART" id="SM00581">
    <property type="entry name" value="PSP"/>
    <property type="match status" value="1"/>
</dbReference>
<dbReference type="AlphaFoldDB" id="A0A8X8WGJ3"/>
<comment type="caution">
    <text evidence="3">The sequence shown here is derived from an EMBL/GenBank/DDBJ whole genome shotgun (WGS) entry which is preliminary data.</text>
</comment>
<evidence type="ECO:0000256" key="1">
    <source>
        <dbReference type="SAM" id="MobiDB-lite"/>
    </source>
</evidence>
<dbReference type="Pfam" id="PF03126">
    <property type="entry name" value="Plus-3"/>
    <property type="match status" value="1"/>
</dbReference>
<keyword evidence="4" id="KW-1185">Reference proteome</keyword>
<evidence type="ECO:0000259" key="2">
    <source>
        <dbReference type="PROSITE" id="PS51360"/>
    </source>
</evidence>
<dbReference type="SUPFAM" id="SSF159042">
    <property type="entry name" value="Plus3-like"/>
    <property type="match status" value="1"/>
</dbReference>
<name>A0A8X8WGJ3_SALSN</name>
<feature type="compositionally biased region" description="Basic and acidic residues" evidence="1">
    <location>
        <begin position="777"/>
        <end position="796"/>
    </location>
</feature>
<dbReference type="GO" id="GO:0005634">
    <property type="term" value="C:nucleus"/>
    <property type="evidence" value="ECO:0007669"/>
    <property type="project" value="InterPro"/>
</dbReference>
<reference evidence="3" key="2">
    <citation type="submission" date="2020-08" db="EMBL/GenBank/DDBJ databases">
        <title>Plant Genome Project.</title>
        <authorList>
            <person name="Zhang R.-G."/>
        </authorList>
    </citation>
    <scope>NUCLEOTIDE SEQUENCE</scope>
    <source>
        <strain evidence="3">Huo1</strain>
        <tissue evidence="3">Leaf</tissue>
    </source>
</reference>
<proteinExistence type="predicted"/>
<feature type="compositionally biased region" description="Basic and acidic residues" evidence="1">
    <location>
        <begin position="110"/>
        <end position="151"/>
    </location>
</feature>
<dbReference type="Pfam" id="PF04046">
    <property type="entry name" value="PSP"/>
    <property type="match status" value="1"/>
</dbReference>
<dbReference type="InterPro" id="IPR007180">
    <property type="entry name" value="DUF382"/>
</dbReference>
<dbReference type="PANTHER" id="PTHR12785:SF6">
    <property type="entry name" value="SPLICING FACTOR 3B SUBUNIT 2"/>
    <property type="match status" value="1"/>
</dbReference>
<gene>
    <name evidence="3" type="ORF">SASPL_144540</name>
</gene>
<dbReference type="EMBL" id="PNBA02000017">
    <property type="protein sequence ID" value="KAG6393964.1"/>
    <property type="molecule type" value="Genomic_DNA"/>
</dbReference>
<organism evidence="3">
    <name type="scientific">Salvia splendens</name>
    <name type="common">Scarlet sage</name>
    <dbReference type="NCBI Taxonomy" id="180675"/>
    <lineage>
        <taxon>Eukaryota</taxon>
        <taxon>Viridiplantae</taxon>
        <taxon>Streptophyta</taxon>
        <taxon>Embryophyta</taxon>
        <taxon>Tracheophyta</taxon>
        <taxon>Spermatophyta</taxon>
        <taxon>Magnoliopsida</taxon>
        <taxon>eudicotyledons</taxon>
        <taxon>Gunneridae</taxon>
        <taxon>Pentapetalae</taxon>
        <taxon>asterids</taxon>
        <taxon>lamiids</taxon>
        <taxon>Lamiales</taxon>
        <taxon>Lamiaceae</taxon>
        <taxon>Nepetoideae</taxon>
        <taxon>Mentheae</taxon>
        <taxon>Salviinae</taxon>
        <taxon>Salvia</taxon>
        <taxon>Salvia subgen. Calosphace</taxon>
        <taxon>core Calosphace</taxon>
    </lineage>
</organism>
<dbReference type="PROSITE" id="PS51360">
    <property type="entry name" value="PLUS3"/>
    <property type="match status" value="1"/>
</dbReference>
<sequence length="1272" mass="142183">MADLEKLLLEAAGRTSTPGRNRHSSPPSRRRRKGSYSDDGSDSKNDDSDGDRGYSSRKPSGSQVPLKKRLDPADRDDDRSSGDEKVDYDRDRDSDNDSVGSDLYKDEDDREKLSKLTELEREMILEARATKRSDRDLTEKLKKRKGQDSRKGSPPKAPTRNMRSKAQRAGALDELVKRRRESAKGSGSRYSPVKRRTITSATLSSPSRSESGSRSDEDLTGDGGLADSDDDKILSESKVPTFEDIREITIRRSKLAKWFMEPFFDELIVGCFVRVGIGKSRTGPIYRLCVVRNVDATDPDRQYKLDNKTTYKYLNVVWGNESSAARWQMAMISDAAPLREEFDQWVREVERSGGHMPSKQDVLDKKDAIQKTNSFVYSAATVKQMLKEKKSATWRPLNVAAEKDRLRRALEVAKENDDEVDVDRIKARLKELEASRRVQVKDSKAIKLAEMNRKNRVENFKNASELKPINSGLKAGEAGYDPFSRRWTRSRNYYVANSNGGGAAGVPNDEAVAATRSDNGAGGGLAEMGMEATAAAIEAAADAGKLVDTRAPVDQGTESYMLHNFELPISLAVLQQFGGPQGAQAGYMARKQMIEATLGGSALNPRLSAVLPVSVSASYSPLNWLRYLSCCVQTRVNYGKTTSKMKGRFPCKPTKFRMPVEVANGVAESLSLPSGDLKSQNPKAAAKKSRETEKRRRRRKQKKNKQSNSNGNDSDTAAEDADGGAHDSSKENSDPAKALELVEVEYVPEKAELDGVDEEFRKVFEKFNFMDNTVAEENDKKDETAPDPALKKKADSDSEEEEQDTQQKEKGISNKKKKLQRRMKIAELKQICTRPDVVELFIELYPNMSANAKDDGTLELDQIIYATEQLPFFSTLEFNLILSSKPNTYIYCILGMGCNFFRSKAVGIPQVIPKHCCSTTTLVPEKEVFTGESLCLSCMGKRGIEKQPFQLPDFIAATGIEKIRQAYIEKEDSKKLKQKQRERMQPKMGKMDIDYQVLHDAFFKHQTKPKLTYHGDLYYEGKEFEVKLREMKPGTLSHELKEALGMPDGAPPPWLINMQRYGPPPSYPHLKIPGLNAPIPARAKFGYGHGEWGKPPVDEVSLHGIQSVDSLSSTPTGVETPDVIDLRKQQRKEPDRPLYQVLEEKEEKIAPGTLLAPGHTYVINTGTQDKSGGAKRVDLLKGQKSDKVDVTLAPEELDAMENVLQAKYEEAREEEKLRTQKEDFSDMVAELWGVFECLYNAMGYRLLQPLGLYPTKGRHMFGSVPASSNSLC</sequence>
<feature type="domain" description="Plus3" evidence="2">
    <location>
        <begin position="239"/>
        <end position="374"/>
    </location>
</feature>
<dbReference type="Pfam" id="PF04037">
    <property type="entry name" value="DUF382"/>
    <property type="match status" value="1"/>
</dbReference>
<feature type="compositionally biased region" description="Basic residues" evidence="1">
    <location>
        <begin position="20"/>
        <end position="34"/>
    </location>
</feature>
<feature type="region of interest" description="Disordered" evidence="1">
    <location>
        <begin position="775"/>
        <end position="816"/>
    </location>
</feature>
<reference evidence="3" key="1">
    <citation type="submission" date="2018-01" db="EMBL/GenBank/DDBJ databases">
        <authorList>
            <person name="Mao J.F."/>
        </authorList>
    </citation>
    <scope>NUCLEOTIDE SEQUENCE</scope>
    <source>
        <strain evidence="3">Huo1</strain>
        <tissue evidence="3">Leaf</tissue>
    </source>
</reference>
<dbReference type="Gene3D" id="3.90.70.200">
    <property type="entry name" value="Plus-3 domain"/>
    <property type="match status" value="1"/>
</dbReference>
<dbReference type="SMART" id="SM00719">
    <property type="entry name" value="Plus3"/>
    <property type="match status" value="1"/>
</dbReference>
<dbReference type="InterPro" id="IPR006568">
    <property type="entry name" value="PSP_pro-rich"/>
</dbReference>
<dbReference type="InterPro" id="IPR036128">
    <property type="entry name" value="Plus3-like_sf"/>
</dbReference>